<evidence type="ECO:0000313" key="1">
    <source>
        <dbReference type="EMBL" id="TCO19023.1"/>
    </source>
</evidence>
<gene>
    <name evidence="1" type="ORF">EV644_111263</name>
</gene>
<organism evidence="1 2">
    <name type="scientific">Kribbella orskensis</name>
    <dbReference type="NCBI Taxonomy" id="2512216"/>
    <lineage>
        <taxon>Bacteria</taxon>
        <taxon>Bacillati</taxon>
        <taxon>Actinomycetota</taxon>
        <taxon>Actinomycetes</taxon>
        <taxon>Propionibacteriales</taxon>
        <taxon>Kribbellaceae</taxon>
        <taxon>Kribbella</taxon>
    </lineage>
</organism>
<protein>
    <submittedName>
        <fullName evidence="1">Uncharacterized protein</fullName>
    </submittedName>
</protein>
<reference evidence="1 2" key="1">
    <citation type="journal article" date="2015" name="Stand. Genomic Sci.">
        <title>Genomic Encyclopedia of Bacterial and Archaeal Type Strains, Phase III: the genomes of soil and plant-associated and newly described type strains.</title>
        <authorList>
            <person name="Whitman W.B."/>
            <person name="Woyke T."/>
            <person name="Klenk H.P."/>
            <person name="Zhou Y."/>
            <person name="Lilburn T.G."/>
            <person name="Beck B.J."/>
            <person name="De Vos P."/>
            <person name="Vandamme P."/>
            <person name="Eisen J.A."/>
            <person name="Garrity G."/>
            <person name="Hugenholtz P."/>
            <person name="Kyrpides N.C."/>
        </authorList>
    </citation>
    <scope>NUCLEOTIDE SEQUENCE [LARGE SCALE GENOMIC DNA]</scope>
    <source>
        <strain evidence="1 2">VKM Ac-2538</strain>
    </source>
</reference>
<proteinExistence type="predicted"/>
<evidence type="ECO:0000313" key="2">
    <source>
        <dbReference type="Proteomes" id="UP000295818"/>
    </source>
</evidence>
<sequence length="98" mass="10129">MEARDCRPPTVSRCATTQYKKAGPERAPGWQARALAGRSLGNWQSLSAGEQGTEGQKVLRTLRASTAAVGVEGGVASDIYLMGVIGSLADSVPVAAGR</sequence>
<comment type="caution">
    <text evidence="1">The sequence shown here is derived from an EMBL/GenBank/DDBJ whole genome shotgun (WGS) entry which is preliminary data.</text>
</comment>
<dbReference type="Proteomes" id="UP000295818">
    <property type="component" value="Unassembled WGS sequence"/>
</dbReference>
<dbReference type="EMBL" id="SLWM01000011">
    <property type="protein sequence ID" value="TCO19023.1"/>
    <property type="molecule type" value="Genomic_DNA"/>
</dbReference>
<accession>A0ABY2BGV6</accession>
<keyword evidence="2" id="KW-1185">Reference proteome</keyword>
<name>A0ABY2BGV6_9ACTN</name>